<feature type="non-terminal residue" evidence="2">
    <location>
        <position position="1"/>
    </location>
</feature>
<dbReference type="HOGENOM" id="CLU_180447_0_0_1"/>
<dbReference type="VEuPathDB" id="VectorBase:ISCP_004842"/>
<dbReference type="InParanoid" id="B7PDR1"/>
<dbReference type="PANTHER" id="PTHR16160:SF13">
    <property type="entry name" value="FERMITIN 2-RELATED"/>
    <property type="match status" value="1"/>
</dbReference>
<evidence type="ECO:0000313" key="3">
    <source>
        <dbReference type="EnsemblMetazoa" id="ISCW024163-PA"/>
    </source>
</evidence>
<dbReference type="Pfam" id="PF18124">
    <property type="entry name" value="Kindlin_2_N"/>
    <property type="match status" value="1"/>
</dbReference>
<dbReference type="AlphaFoldDB" id="B7PDR1"/>
<keyword evidence="4" id="KW-1185">Reference proteome</keyword>
<dbReference type="STRING" id="6945.B7PDR1"/>
<dbReference type="InterPro" id="IPR037843">
    <property type="entry name" value="Kindlin/fermitin"/>
</dbReference>
<dbReference type="Proteomes" id="UP000001555">
    <property type="component" value="Unassembled WGS sequence"/>
</dbReference>
<dbReference type="VEuPathDB" id="VectorBase:ISCI024163"/>
<dbReference type="PaxDb" id="6945-B7PDR1"/>
<dbReference type="InterPro" id="IPR040790">
    <property type="entry name" value="Kindlin_2_N"/>
</dbReference>
<gene>
    <name evidence="2" type="ORF">IscW_ISCW024163</name>
</gene>
<feature type="domain" description="Kindlin-2 N-terminal" evidence="1">
    <location>
        <begin position="2"/>
        <end position="44"/>
    </location>
</feature>
<evidence type="ECO:0000313" key="4">
    <source>
        <dbReference type="Proteomes" id="UP000001555"/>
    </source>
</evidence>
<proteinExistence type="predicted"/>
<protein>
    <recommendedName>
        <fullName evidence="1">Kindlin-2 N-terminal domain-containing protein</fullName>
    </recommendedName>
</protein>
<evidence type="ECO:0000313" key="2">
    <source>
        <dbReference type="EMBL" id="EEC04733.1"/>
    </source>
</evidence>
<dbReference type="PANTHER" id="PTHR16160">
    <property type="entry name" value="FERMITIN 2-RELATED"/>
    <property type="match status" value="1"/>
</dbReference>
<dbReference type="EMBL" id="DS691024">
    <property type="protein sequence ID" value="EEC04733.1"/>
    <property type="molecule type" value="Genomic_DNA"/>
</dbReference>
<dbReference type="EnsemblMetazoa" id="ISCW024163-RA">
    <property type="protein sequence ID" value="ISCW024163-PA"/>
    <property type="gene ID" value="ISCW024163"/>
</dbReference>
<name>B7PDR1_IXOSC</name>
<reference evidence="3" key="2">
    <citation type="submission" date="2020-05" db="UniProtKB">
        <authorList>
            <consortium name="EnsemblMetazoa"/>
        </authorList>
    </citation>
    <scope>IDENTIFICATION</scope>
    <source>
        <strain evidence="3">wikel</strain>
    </source>
</reference>
<dbReference type="VEuPathDB" id="VectorBase:ISCW024163"/>
<sequence>VPTDWSDHALWWPEQNTWLTRTKSTLDQCGVMADALLHFTPMHKTLRIQFPDLRIMDVRTDFSVKTFSSVVKVCKELGE</sequence>
<evidence type="ECO:0000259" key="1">
    <source>
        <dbReference type="Pfam" id="PF18124"/>
    </source>
</evidence>
<reference evidence="2 4" key="1">
    <citation type="submission" date="2008-03" db="EMBL/GenBank/DDBJ databases">
        <title>Annotation of Ixodes scapularis.</title>
        <authorList>
            <consortium name="Ixodes scapularis Genome Project Consortium"/>
            <person name="Caler E."/>
            <person name="Hannick L.I."/>
            <person name="Bidwell S."/>
            <person name="Joardar V."/>
            <person name="Thiagarajan M."/>
            <person name="Amedeo P."/>
            <person name="Galinsky K.J."/>
            <person name="Schobel S."/>
            <person name="Inman J."/>
            <person name="Hostetler J."/>
            <person name="Miller J."/>
            <person name="Hammond M."/>
            <person name="Megy K."/>
            <person name="Lawson D."/>
            <person name="Kodira C."/>
            <person name="Sutton G."/>
            <person name="Meyer J."/>
            <person name="Hill C.A."/>
            <person name="Birren B."/>
            <person name="Nene V."/>
            <person name="Collins F."/>
            <person name="Alarcon-Chaidez F."/>
            <person name="Wikel S."/>
            <person name="Strausberg R."/>
        </authorList>
    </citation>
    <scope>NUCLEOTIDE SEQUENCE [LARGE SCALE GENOMIC DNA]</scope>
    <source>
        <strain evidence="4">Wikel</strain>
        <strain evidence="2">Wikel colony</strain>
    </source>
</reference>
<dbReference type="OrthoDB" id="10057618at2759"/>
<organism>
    <name type="scientific">Ixodes scapularis</name>
    <name type="common">Black-legged tick</name>
    <name type="synonym">Deer tick</name>
    <dbReference type="NCBI Taxonomy" id="6945"/>
    <lineage>
        <taxon>Eukaryota</taxon>
        <taxon>Metazoa</taxon>
        <taxon>Ecdysozoa</taxon>
        <taxon>Arthropoda</taxon>
        <taxon>Chelicerata</taxon>
        <taxon>Arachnida</taxon>
        <taxon>Acari</taxon>
        <taxon>Parasitiformes</taxon>
        <taxon>Ixodida</taxon>
        <taxon>Ixodoidea</taxon>
        <taxon>Ixodidae</taxon>
        <taxon>Ixodinae</taxon>
        <taxon>Ixodes</taxon>
    </lineage>
</organism>
<dbReference type="GO" id="GO:0007229">
    <property type="term" value="P:integrin-mediated signaling pathway"/>
    <property type="evidence" value="ECO:0007669"/>
    <property type="project" value="InterPro"/>
</dbReference>
<accession>B7PDR1</accession>
<dbReference type="Gene3D" id="3.10.20.90">
    <property type="entry name" value="Phosphatidylinositol 3-kinase Catalytic Subunit, Chain A, domain 1"/>
    <property type="match status" value="1"/>
</dbReference>
<dbReference type="EMBL" id="ABJB010861434">
    <property type="status" value="NOT_ANNOTATED_CDS"/>
    <property type="molecule type" value="Genomic_DNA"/>
</dbReference>
<feature type="non-terminal residue" evidence="2">
    <location>
        <position position="79"/>
    </location>
</feature>